<comment type="caution">
    <text evidence="2">The sequence shown here is derived from an EMBL/GenBank/DDBJ whole genome shotgun (WGS) entry which is preliminary data.</text>
</comment>
<dbReference type="STRING" id="1549748.WH95_18730"/>
<accession>A0A0M2R743</accession>
<keyword evidence="3" id="KW-1185">Reference proteome</keyword>
<feature type="transmembrane region" description="Helical" evidence="1">
    <location>
        <begin position="70"/>
        <end position="89"/>
    </location>
</feature>
<evidence type="ECO:0000313" key="2">
    <source>
        <dbReference type="EMBL" id="KKJ75353.1"/>
    </source>
</evidence>
<dbReference type="RefSeq" id="WP_046509930.1">
    <property type="nucleotide sequence ID" value="NZ_LANI01000033.1"/>
</dbReference>
<protein>
    <submittedName>
        <fullName evidence="2">Uncharacterized protein</fullName>
    </submittedName>
</protein>
<evidence type="ECO:0000256" key="1">
    <source>
        <dbReference type="SAM" id="Phobius"/>
    </source>
</evidence>
<proteinExistence type="predicted"/>
<organism evidence="2 3">
    <name type="scientific">Kiloniella litopenaei</name>
    <dbReference type="NCBI Taxonomy" id="1549748"/>
    <lineage>
        <taxon>Bacteria</taxon>
        <taxon>Pseudomonadati</taxon>
        <taxon>Pseudomonadota</taxon>
        <taxon>Alphaproteobacteria</taxon>
        <taxon>Rhodospirillales</taxon>
        <taxon>Kiloniellaceae</taxon>
        <taxon>Kiloniella</taxon>
    </lineage>
</organism>
<dbReference type="Proteomes" id="UP000034491">
    <property type="component" value="Unassembled WGS sequence"/>
</dbReference>
<reference evidence="2 3" key="1">
    <citation type="submission" date="2015-03" db="EMBL/GenBank/DDBJ databases">
        <title>Genome sequence of Kiloniella sp. P1-1, isolated from the gut microflora of Pacific white shrimp, Penaeus vannamei.</title>
        <authorList>
            <person name="Shao Z."/>
            <person name="Wang L."/>
            <person name="Li X."/>
        </authorList>
    </citation>
    <scope>NUCLEOTIDE SEQUENCE [LARGE SCALE GENOMIC DNA]</scope>
    <source>
        <strain evidence="2 3">P1-1</strain>
    </source>
</reference>
<dbReference type="OrthoDB" id="8480182at2"/>
<gene>
    <name evidence="2" type="ORF">WH95_18730</name>
</gene>
<dbReference type="EMBL" id="LANI01000033">
    <property type="protein sequence ID" value="KKJ75353.1"/>
    <property type="molecule type" value="Genomic_DNA"/>
</dbReference>
<evidence type="ECO:0000313" key="3">
    <source>
        <dbReference type="Proteomes" id="UP000034491"/>
    </source>
</evidence>
<feature type="transmembrane region" description="Helical" evidence="1">
    <location>
        <begin position="101"/>
        <end position="119"/>
    </location>
</feature>
<keyword evidence="1" id="KW-0812">Transmembrane</keyword>
<keyword evidence="1" id="KW-0472">Membrane</keyword>
<keyword evidence="1" id="KW-1133">Transmembrane helix</keyword>
<sequence length="137" mass="14911">MNYFFCFGVLENDYLQSNIPVAKLRTGLKFVSTTGSVAIQTTEKGSCIMRKKPTYLPVILKSSGWVLSRIGTLLATIFAASAFATLLPILGRNSQLLLEPLIMSALIAATIAVGGFLIVKWTEHKFGDPLKDFPATL</sequence>
<name>A0A0M2R743_9PROT</name>
<dbReference type="AlphaFoldDB" id="A0A0M2R743"/>